<dbReference type="GO" id="GO:0017017">
    <property type="term" value="F:MAP kinase tyrosine/serine/threonine phosphatase activity"/>
    <property type="evidence" value="ECO:0007669"/>
    <property type="project" value="TreeGrafter"/>
</dbReference>
<name>A0AAV5RAC9_PICKL</name>
<dbReference type="GO" id="GO:0033550">
    <property type="term" value="F:MAP kinase tyrosine phosphatase activity"/>
    <property type="evidence" value="ECO:0007669"/>
    <property type="project" value="TreeGrafter"/>
</dbReference>
<dbReference type="Gene3D" id="3.90.190.10">
    <property type="entry name" value="Protein tyrosine phosphatase superfamily"/>
    <property type="match status" value="1"/>
</dbReference>
<evidence type="ECO:0000256" key="5">
    <source>
        <dbReference type="SAM" id="MobiDB-lite"/>
    </source>
</evidence>
<dbReference type="InterPro" id="IPR029021">
    <property type="entry name" value="Prot-tyrosine_phosphatase-like"/>
</dbReference>
<dbReference type="PANTHER" id="PTHR10159">
    <property type="entry name" value="DUAL SPECIFICITY PROTEIN PHOSPHATASE"/>
    <property type="match status" value="1"/>
</dbReference>
<comment type="similarity">
    <text evidence="1">Belongs to the protein-tyrosine phosphatase family. Non-receptor class dual specificity subfamily.</text>
</comment>
<dbReference type="EC" id="3.1.3.48" evidence="2"/>
<dbReference type="InterPro" id="IPR016130">
    <property type="entry name" value="Tyr_Pase_AS"/>
</dbReference>
<dbReference type="GO" id="GO:0005634">
    <property type="term" value="C:nucleus"/>
    <property type="evidence" value="ECO:0007669"/>
    <property type="project" value="TreeGrafter"/>
</dbReference>
<gene>
    <name evidence="8" type="ORF">DAPK24_051020</name>
</gene>
<protein>
    <recommendedName>
        <fullName evidence="2">protein-tyrosine-phosphatase</fullName>
        <ecNumber evidence="2">3.1.3.48</ecNumber>
    </recommendedName>
</protein>
<dbReference type="SUPFAM" id="SSF52799">
    <property type="entry name" value="(Phosphotyrosine protein) phosphatases II"/>
    <property type="match status" value="1"/>
</dbReference>
<evidence type="ECO:0000256" key="4">
    <source>
        <dbReference type="ARBA" id="ARBA00022912"/>
    </source>
</evidence>
<dbReference type="InterPro" id="IPR000340">
    <property type="entry name" value="Dual-sp_phosphatase_cat-dom"/>
</dbReference>
<dbReference type="PROSITE" id="PS50054">
    <property type="entry name" value="TYR_PHOSPHATASE_DUAL"/>
    <property type="match status" value="1"/>
</dbReference>
<feature type="domain" description="Tyrosine-protein phosphatase" evidence="6">
    <location>
        <begin position="49"/>
        <end position="187"/>
    </location>
</feature>
<evidence type="ECO:0000259" key="7">
    <source>
        <dbReference type="PROSITE" id="PS50056"/>
    </source>
</evidence>
<comment type="caution">
    <text evidence="8">The sequence shown here is derived from an EMBL/GenBank/DDBJ whole genome shotgun (WGS) entry which is preliminary data.</text>
</comment>
<dbReference type="GO" id="GO:0008330">
    <property type="term" value="F:protein tyrosine/threonine phosphatase activity"/>
    <property type="evidence" value="ECO:0007669"/>
    <property type="project" value="TreeGrafter"/>
</dbReference>
<keyword evidence="9" id="KW-1185">Reference proteome</keyword>
<dbReference type="GO" id="GO:0005829">
    <property type="term" value="C:cytosol"/>
    <property type="evidence" value="ECO:0007669"/>
    <property type="project" value="TreeGrafter"/>
</dbReference>
<evidence type="ECO:0000256" key="2">
    <source>
        <dbReference type="ARBA" id="ARBA00013064"/>
    </source>
</evidence>
<evidence type="ECO:0000256" key="1">
    <source>
        <dbReference type="ARBA" id="ARBA00008601"/>
    </source>
</evidence>
<dbReference type="AlphaFoldDB" id="A0AAV5RAC9"/>
<organism evidence="8 9">
    <name type="scientific">Pichia kluyveri</name>
    <name type="common">Yeast</name>
    <dbReference type="NCBI Taxonomy" id="36015"/>
    <lineage>
        <taxon>Eukaryota</taxon>
        <taxon>Fungi</taxon>
        <taxon>Dikarya</taxon>
        <taxon>Ascomycota</taxon>
        <taxon>Saccharomycotina</taxon>
        <taxon>Pichiomycetes</taxon>
        <taxon>Pichiales</taxon>
        <taxon>Pichiaceae</taxon>
        <taxon>Pichia</taxon>
    </lineage>
</organism>
<feature type="compositionally biased region" description="Low complexity" evidence="5">
    <location>
        <begin position="25"/>
        <end position="43"/>
    </location>
</feature>
<keyword evidence="3" id="KW-0378">Hydrolase</keyword>
<sequence length="187" mass="21409">MPPKPPHINIPNPSRHLPSSPLKPQTVTSSTIQNSSISSSTSTENYPNGPICVLNPNLYLYSEPTLKELYDFSVIINVAEELTNYSQLLPNSIDYYFIPWSHNSHLFNDFQYLTSIIDKSLKANKKILIHCQCGVSRSASLIIAYYMKFYNLNYNDAYNRLKEIVPQISPNLNLIYELIEWGDFLNS</sequence>
<dbReference type="InterPro" id="IPR000387">
    <property type="entry name" value="Tyr_Pase_dom"/>
</dbReference>
<dbReference type="Pfam" id="PF00782">
    <property type="entry name" value="DSPc"/>
    <property type="match status" value="1"/>
</dbReference>
<evidence type="ECO:0000259" key="6">
    <source>
        <dbReference type="PROSITE" id="PS50054"/>
    </source>
</evidence>
<proteinExistence type="inferred from homology"/>
<dbReference type="EMBL" id="BTGB01000009">
    <property type="protein sequence ID" value="GMM48504.1"/>
    <property type="molecule type" value="Genomic_DNA"/>
</dbReference>
<evidence type="ECO:0000256" key="3">
    <source>
        <dbReference type="ARBA" id="ARBA00022801"/>
    </source>
</evidence>
<evidence type="ECO:0000313" key="9">
    <source>
        <dbReference type="Proteomes" id="UP001378960"/>
    </source>
</evidence>
<dbReference type="Proteomes" id="UP001378960">
    <property type="component" value="Unassembled WGS sequence"/>
</dbReference>
<dbReference type="GO" id="GO:0043409">
    <property type="term" value="P:negative regulation of MAPK cascade"/>
    <property type="evidence" value="ECO:0007669"/>
    <property type="project" value="TreeGrafter"/>
</dbReference>
<keyword evidence="4" id="KW-0904">Protein phosphatase</keyword>
<evidence type="ECO:0000313" key="8">
    <source>
        <dbReference type="EMBL" id="GMM48504.1"/>
    </source>
</evidence>
<feature type="domain" description="Tyrosine specific protein phosphatases" evidence="7">
    <location>
        <begin position="108"/>
        <end position="176"/>
    </location>
</feature>
<reference evidence="8 9" key="1">
    <citation type="journal article" date="2023" name="Elife">
        <title>Identification of key yeast species and microbe-microbe interactions impacting larval growth of Drosophila in the wild.</title>
        <authorList>
            <person name="Mure A."/>
            <person name="Sugiura Y."/>
            <person name="Maeda R."/>
            <person name="Honda K."/>
            <person name="Sakurai N."/>
            <person name="Takahashi Y."/>
            <person name="Watada M."/>
            <person name="Katoh T."/>
            <person name="Gotoh A."/>
            <person name="Gotoh Y."/>
            <person name="Taniguchi I."/>
            <person name="Nakamura K."/>
            <person name="Hayashi T."/>
            <person name="Katayama T."/>
            <person name="Uemura T."/>
            <person name="Hattori Y."/>
        </authorList>
    </citation>
    <scope>NUCLEOTIDE SEQUENCE [LARGE SCALE GENOMIC DNA]</scope>
    <source>
        <strain evidence="8 9">PK-24</strain>
    </source>
</reference>
<accession>A0AAV5RAC9</accession>
<dbReference type="PROSITE" id="PS00383">
    <property type="entry name" value="TYR_PHOSPHATASE_1"/>
    <property type="match status" value="1"/>
</dbReference>
<feature type="region of interest" description="Disordered" evidence="5">
    <location>
        <begin position="1"/>
        <end position="45"/>
    </location>
</feature>
<dbReference type="CDD" id="cd14521">
    <property type="entry name" value="DSP_fungal_SDP1-like"/>
    <property type="match status" value="1"/>
</dbReference>
<dbReference type="InterPro" id="IPR020422">
    <property type="entry name" value="TYR_PHOSPHATASE_DUAL_dom"/>
</dbReference>
<dbReference type="PROSITE" id="PS50056">
    <property type="entry name" value="TYR_PHOSPHATASE_2"/>
    <property type="match status" value="1"/>
</dbReference>
<dbReference type="SMART" id="SM00195">
    <property type="entry name" value="DSPc"/>
    <property type="match status" value="1"/>
</dbReference>
<dbReference type="PANTHER" id="PTHR10159:SF519">
    <property type="entry name" value="DUAL SPECIFICITY PROTEIN PHOSPHATASE MPK3"/>
    <property type="match status" value="1"/>
</dbReference>